<reference evidence="2 3" key="1">
    <citation type="journal article" date="2018" name="Int. J. Syst. Evol. Microbiol.">
        <title>Bifidobacterium callitrichidarum sp. nov. from the faeces of the emperor tamarin (Saguinus imperator).</title>
        <authorList>
            <person name="Modesto M."/>
            <person name="Michelini S."/>
            <person name="Sansosti M.C."/>
            <person name="De Filippo C."/>
            <person name="Cavalieri D."/>
            <person name="Qvirist L."/>
            <person name="Andlid T."/>
            <person name="Spiezio C."/>
            <person name="Sandri C."/>
            <person name="Pascarelli S."/>
            <person name="Sgorbati B."/>
            <person name="Mattarelli P."/>
        </authorList>
    </citation>
    <scope>NUCLEOTIDE SEQUENCE [LARGE SCALE GENOMIC DNA]</scope>
    <source>
        <strain evidence="2 3">TRI 5</strain>
    </source>
</reference>
<proteinExistence type="predicted"/>
<protein>
    <submittedName>
        <fullName evidence="2">Uncharacterized protein</fullName>
    </submittedName>
</protein>
<organism evidence="2 3">
    <name type="scientific">Bifidobacterium callitrichidarum</name>
    <dbReference type="NCBI Taxonomy" id="2052941"/>
    <lineage>
        <taxon>Bacteria</taxon>
        <taxon>Bacillati</taxon>
        <taxon>Actinomycetota</taxon>
        <taxon>Actinomycetes</taxon>
        <taxon>Bifidobacteriales</taxon>
        <taxon>Bifidobacteriaceae</taxon>
        <taxon>Bifidobacterium</taxon>
    </lineage>
</organism>
<sequence length="144" mass="15273">MQDNNQTTNSTATENKAIQWAKDHKTAIVLTTLGCAAVLTGGMLVAKNNYKIGHADGITEGFGSGYSAGMKEGLRRIQIPESSSDDAAFNQVASTVSGHARKLPTGFVRSVAKDQEIKSLGLDLPDDVTFVDAHSRVRSRPVAA</sequence>
<dbReference type="RefSeq" id="WP_109056214.1">
    <property type="nucleotide sequence ID" value="NZ_QFFM01000003.1"/>
</dbReference>
<keyword evidence="1" id="KW-0472">Membrane</keyword>
<gene>
    <name evidence="2" type="ORF">DF196_01720</name>
</gene>
<evidence type="ECO:0000256" key="1">
    <source>
        <dbReference type="SAM" id="Phobius"/>
    </source>
</evidence>
<dbReference type="Proteomes" id="UP000245876">
    <property type="component" value="Unassembled WGS sequence"/>
</dbReference>
<evidence type="ECO:0000313" key="2">
    <source>
        <dbReference type="EMBL" id="PWG66645.1"/>
    </source>
</evidence>
<accession>A0A2U2NBX3</accession>
<dbReference type="EMBL" id="QFFM01000003">
    <property type="protein sequence ID" value="PWG66645.1"/>
    <property type="molecule type" value="Genomic_DNA"/>
</dbReference>
<feature type="transmembrane region" description="Helical" evidence="1">
    <location>
        <begin position="27"/>
        <end position="46"/>
    </location>
</feature>
<keyword evidence="1" id="KW-1133">Transmembrane helix</keyword>
<name>A0A2U2NBX3_9BIFI</name>
<evidence type="ECO:0000313" key="3">
    <source>
        <dbReference type="Proteomes" id="UP000245876"/>
    </source>
</evidence>
<dbReference type="AlphaFoldDB" id="A0A2U2NBX3"/>
<keyword evidence="1" id="KW-0812">Transmembrane</keyword>
<keyword evidence="3" id="KW-1185">Reference proteome</keyword>
<comment type="caution">
    <text evidence="2">The sequence shown here is derived from an EMBL/GenBank/DDBJ whole genome shotgun (WGS) entry which is preliminary data.</text>
</comment>